<sequence>MAFAAILMGGAAPSAAASYSLAFTGAVTAIPGPPGGLFGTLGLVAGDFVSGTVTINSFNADIYSSGPVSTVFSQPSVAYSFHLEHPGAIDMTISDTGPGDIVTAGTPSTKSGMQFQLFGAKSYFELTFQTDVTGGPLTTLAALPSTATELIALFGGTTPQARGMYTLDGFGTVMFDIAFSATAVTPIPAALPLFLSALGGLGLLARRRRVREKTA</sequence>
<keyword evidence="1" id="KW-1133">Transmembrane helix</keyword>
<dbReference type="EMBL" id="JAUYVI010000003">
    <property type="protein sequence ID" value="MDQ7248054.1"/>
    <property type="molecule type" value="Genomic_DNA"/>
</dbReference>
<keyword evidence="4" id="KW-1185">Reference proteome</keyword>
<proteinExistence type="predicted"/>
<accession>A0ABU0YK12</accession>
<comment type="caution">
    <text evidence="3">The sequence shown here is derived from an EMBL/GenBank/DDBJ whole genome shotgun (WGS) entry which is preliminary data.</text>
</comment>
<organism evidence="3 4">
    <name type="scientific">Dongia sedimenti</name>
    <dbReference type="NCBI Taxonomy" id="3064282"/>
    <lineage>
        <taxon>Bacteria</taxon>
        <taxon>Pseudomonadati</taxon>
        <taxon>Pseudomonadota</taxon>
        <taxon>Alphaproteobacteria</taxon>
        <taxon>Rhodospirillales</taxon>
        <taxon>Dongiaceae</taxon>
        <taxon>Dongia</taxon>
    </lineage>
</organism>
<keyword evidence="2" id="KW-0732">Signal</keyword>
<evidence type="ECO:0000313" key="4">
    <source>
        <dbReference type="Proteomes" id="UP001230156"/>
    </source>
</evidence>
<evidence type="ECO:0000256" key="1">
    <source>
        <dbReference type="SAM" id="Phobius"/>
    </source>
</evidence>
<protein>
    <recommendedName>
        <fullName evidence="5">Secreted protein</fullName>
    </recommendedName>
</protein>
<gene>
    <name evidence="3" type="ORF">Q8A70_10275</name>
</gene>
<reference evidence="4" key="1">
    <citation type="submission" date="2023-08" db="EMBL/GenBank/DDBJ databases">
        <title>Rhodospirillaceae gen. nov., a novel taxon isolated from the Yangtze River Yuezi River estuary sludge.</title>
        <authorList>
            <person name="Ruan L."/>
        </authorList>
    </citation>
    <scope>NUCLEOTIDE SEQUENCE [LARGE SCALE GENOMIC DNA]</scope>
    <source>
        <strain evidence="4">R-7</strain>
    </source>
</reference>
<keyword evidence="1" id="KW-0812">Transmembrane</keyword>
<dbReference type="RefSeq" id="WP_379955497.1">
    <property type="nucleotide sequence ID" value="NZ_JAUYVI010000003.1"/>
</dbReference>
<evidence type="ECO:0008006" key="5">
    <source>
        <dbReference type="Google" id="ProtNLM"/>
    </source>
</evidence>
<evidence type="ECO:0000313" key="3">
    <source>
        <dbReference type="EMBL" id="MDQ7248054.1"/>
    </source>
</evidence>
<name>A0ABU0YK12_9PROT</name>
<keyword evidence="1" id="KW-0472">Membrane</keyword>
<evidence type="ECO:0000256" key="2">
    <source>
        <dbReference type="SAM" id="SignalP"/>
    </source>
</evidence>
<feature type="transmembrane region" description="Helical" evidence="1">
    <location>
        <begin position="187"/>
        <end position="205"/>
    </location>
</feature>
<dbReference type="Proteomes" id="UP001230156">
    <property type="component" value="Unassembled WGS sequence"/>
</dbReference>
<feature type="chain" id="PRO_5045173980" description="Secreted protein" evidence="2">
    <location>
        <begin position="23"/>
        <end position="215"/>
    </location>
</feature>
<feature type="signal peptide" evidence="2">
    <location>
        <begin position="1"/>
        <end position="22"/>
    </location>
</feature>